<feature type="transmembrane region" description="Helical" evidence="2">
    <location>
        <begin position="455"/>
        <end position="476"/>
    </location>
</feature>
<evidence type="ECO:0000313" key="6">
    <source>
        <dbReference type="WBParaSite" id="DME_0000484801-mRNA-1"/>
    </source>
</evidence>
<evidence type="ECO:0000313" key="4">
    <source>
        <dbReference type="Proteomes" id="UP000038040"/>
    </source>
</evidence>
<keyword evidence="5" id="KW-1185">Reference proteome</keyword>
<organism evidence="4 6">
    <name type="scientific">Dracunculus medinensis</name>
    <name type="common">Guinea worm</name>
    <dbReference type="NCBI Taxonomy" id="318479"/>
    <lineage>
        <taxon>Eukaryota</taxon>
        <taxon>Metazoa</taxon>
        <taxon>Ecdysozoa</taxon>
        <taxon>Nematoda</taxon>
        <taxon>Chromadorea</taxon>
        <taxon>Rhabditida</taxon>
        <taxon>Spirurina</taxon>
        <taxon>Dracunculoidea</taxon>
        <taxon>Dracunculidae</taxon>
        <taxon>Dracunculus</taxon>
    </lineage>
</organism>
<feature type="compositionally biased region" description="Polar residues" evidence="1">
    <location>
        <begin position="42"/>
        <end position="61"/>
    </location>
</feature>
<evidence type="ECO:0000313" key="5">
    <source>
        <dbReference type="Proteomes" id="UP000274756"/>
    </source>
</evidence>
<accession>A0A0N4UC68</accession>
<feature type="region of interest" description="Disordered" evidence="1">
    <location>
        <begin position="35"/>
        <end position="61"/>
    </location>
</feature>
<dbReference type="AlphaFoldDB" id="A0A0N4UC68"/>
<gene>
    <name evidence="3" type="ORF">DME_LOCUS8731</name>
</gene>
<keyword evidence="2" id="KW-0812">Transmembrane</keyword>
<evidence type="ECO:0000256" key="2">
    <source>
        <dbReference type="SAM" id="Phobius"/>
    </source>
</evidence>
<dbReference type="Proteomes" id="UP000274756">
    <property type="component" value="Unassembled WGS sequence"/>
</dbReference>
<reference evidence="3 5" key="2">
    <citation type="submission" date="2018-11" db="EMBL/GenBank/DDBJ databases">
        <authorList>
            <consortium name="Pathogen Informatics"/>
        </authorList>
    </citation>
    <scope>NUCLEOTIDE SEQUENCE [LARGE SCALE GENOMIC DNA]</scope>
</reference>
<dbReference type="EMBL" id="UYYG01001171">
    <property type="protein sequence ID" value="VDN58758.1"/>
    <property type="molecule type" value="Genomic_DNA"/>
</dbReference>
<evidence type="ECO:0000313" key="3">
    <source>
        <dbReference type="EMBL" id="VDN58758.1"/>
    </source>
</evidence>
<proteinExistence type="predicted"/>
<name>A0A0N4UC68_DRAME</name>
<dbReference type="WBParaSite" id="DME_0000484801-mRNA-1">
    <property type="protein sequence ID" value="DME_0000484801-mRNA-1"/>
    <property type="gene ID" value="DME_0000484801"/>
</dbReference>
<dbReference type="Proteomes" id="UP000038040">
    <property type="component" value="Unplaced"/>
</dbReference>
<evidence type="ECO:0000256" key="1">
    <source>
        <dbReference type="SAM" id="MobiDB-lite"/>
    </source>
</evidence>
<sequence length="477" mass="54890">MEENSNITEFNESVEITQLSNTSASDINLEENFSMEKLSLHPSDSTQSSLNDDSKYSSTDELPNKAISYKSEMLRMFGDLEGKDIKTIKNEEINDLIVKDSGIVERQISPRSDDIPSYNRGSSDGSHKTLQFCEFHQVDEQEFNEIDEQRFANAKYEDGDEKNANNDDSQSIEELKISETNSSVTHSNVVSLKKKFGIHGNLYLPRKEQSNDNNETMNKYINETTNIHEKSSKNRSIDIPSNFWEENKQNLRLPKLFPDRSAIDNLYDILMKTEGDNSRDEILQITIIDGNPCSINLENIDKPSESNSNRDGNLQIDEQLLESYIDFAGNTSSFNCSQAIEAIKGDSHVLKKMMFSRMFMDLKRLVGERERTIMWIENAQNEDSLKFLSFKSLHYQQTFIWKLKEAKSRLDKKINDIWTRLIDEKNNSLSPAQNEWIHSVSSSNFLRARVRSEPIITNTKVCIFGLFISSFFSLFLD</sequence>
<protein>
    <submittedName>
        <fullName evidence="6">Spc7 domain-containing protein</fullName>
    </submittedName>
</protein>
<reference evidence="6" key="1">
    <citation type="submission" date="2016-04" db="UniProtKB">
        <authorList>
            <consortium name="WormBaseParasite"/>
        </authorList>
    </citation>
    <scope>IDENTIFICATION</scope>
</reference>
<keyword evidence="2" id="KW-1133">Transmembrane helix</keyword>
<keyword evidence="2" id="KW-0472">Membrane</keyword>